<dbReference type="Proteomes" id="UP000387223">
    <property type="component" value="Unassembled WGS sequence"/>
</dbReference>
<gene>
    <name evidence="1" type="ORF">MSSD14B_38400</name>
</gene>
<protein>
    <submittedName>
        <fullName evidence="1">Uncharacterized protein</fullName>
    </submittedName>
</protein>
<name>A0A5M3Q4N9_9GAMM</name>
<dbReference type="EMBL" id="BGZI01000035">
    <property type="protein sequence ID" value="GBO90172.1"/>
    <property type="molecule type" value="Genomic_DNA"/>
</dbReference>
<reference evidence="1 2" key="1">
    <citation type="journal article" date="2019" name="J. Gen. Appl. Microbiol.">
        <title>Aerobic degradation of cis-dichloroethene by the marine bacterium Marinobacter salsuginis strain 5N-3.</title>
        <authorList>
            <person name="Inoue Y."/>
            <person name="Fukunaga Y."/>
            <person name="Katsumata H."/>
            <person name="Ohji S."/>
            <person name="Hosoyama A."/>
            <person name="Mori K."/>
            <person name="Ando K."/>
        </authorList>
    </citation>
    <scope>NUCLEOTIDE SEQUENCE [LARGE SCALE GENOMIC DNA]</scope>
    <source>
        <strain evidence="1 2">NBRC 109114</strain>
    </source>
</reference>
<dbReference type="RefSeq" id="WP_136630997.1">
    <property type="nucleotide sequence ID" value="NZ_BGZI01000035.1"/>
</dbReference>
<organism evidence="1 2">
    <name type="scientific">Marinobacter salsuginis</name>
    <dbReference type="NCBI Taxonomy" id="418719"/>
    <lineage>
        <taxon>Bacteria</taxon>
        <taxon>Pseudomonadati</taxon>
        <taxon>Pseudomonadota</taxon>
        <taxon>Gammaproteobacteria</taxon>
        <taxon>Pseudomonadales</taxon>
        <taxon>Marinobacteraceae</taxon>
        <taxon>Marinobacter</taxon>
    </lineage>
</organism>
<proteinExistence type="predicted"/>
<dbReference type="AlphaFoldDB" id="A0A5M3Q4N9"/>
<comment type="caution">
    <text evidence="1">The sequence shown here is derived from an EMBL/GenBank/DDBJ whole genome shotgun (WGS) entry which is preliminary data.</text>
</comment>
<sequence length="672" mass="76757">MLIHSKSDFNALVKAIREDVVATSGNSIKLSSVREIVARALNHRSSNGLIASLPQPLIPKFDVKLSQLLSEEHRIEYAKPLCFLPWPKGTQFTADELQILLSDSSALQKIRSLEERFQVPDRHYEEPASYFRNHDNKALVKLSPDGKGGWIAPYDSLAHLAGLAAGRLGLNNIYHEHLDAEAIVRKAVEDKADSPEVVALFSNQYAHIESALNDSGLPEIIPNIIRSAVSRDLYNEAGEFVDITPWLSSSVSEFMRRPLKNRINFSVIPSPWLSPEDNRMFQAPETIWKSVSDEAFHGVERVIKKLFEDPEFLSTLKQLVFEGRFDSVPEEVTGPALLWIYRMPSVRLTLEKMVEAWLLKQEFWNDPLEMLFEPRPIEPILSLNSSLRAAERHNAVIQVSESLRINRVSFGKGVLEDMYEDQEVEHTCFIEDVSRADYEAELKIQWEEAWEAHSKPLLAEFEESIPERREEYRQWVTEEGIAWSKDQEESDLKEQRDELVNELKEGFGEEWMAERYGAPILYPFGLHYVIVDTCGRKHTLGGVYLNNENEFPIDGYFEFFDVVSDEMTSFYYALCECEETLTVPIDAAFLVESLYYESVEELREMLQALSDTFTNRGDGKVIVLEKDGIRDVAPGGQAKSCKKLREVYNARVHEFMSEASALGFKVGVLSER</sequence>
<accession>A0A5M3Q4N9</accession>
<evidence type="ECO:0000313" key="1">
    <source>
        <dbReference type="EMBL" id="GBO90172.1"/>
    </source>
</evidence>
<evidence type="ECO:0000313" key="2">
    <source>
        <dbReference type="Proteomes" id="UP000387223"/>
    </source>
</evidence>